<dbReference type="AlphaFoldDB" id="G7VGB4"/>
<keyword evidence="3" id="KW-1185">Reference proteome</keyword>
<dbReference type="KEGG" id="pyr:P186_0371"/>
<protein>
    <submittedName>
        <fullName evidence="2">Uncharacterized protein</fullName>
    </submittedName>
</protein>
<evidence type="ECO:0000313" key="2">
    <source>
        <dbReference type="EMBL" id="AET31825.1"/>
    </source>
</evidence>
<proteinExistence type="predicted"/>
<name>G7VGB4_9CREN</name>
<gene>
    <name evidence="2" type="ORF">P186_0371</name>
</gene>
<organism evidence="2 3">
    <name type="scientific">Pyrobaculum ferrireducens</name>
    <dbReference type="NCBI Taxonomy" id="1104324"/>
    <lineage>
        <taxon>Archaea</taxon>
        <taxon>Thermoproteota</taxon>
        <taxon>Thermoprotei</taxon>
        <taxon>Thermoproteales</taxon>
        <taxon>Thermoproteaceae</taxon>
        <taxon>Pyrobaculum</taxon>
    </lineage>
</organism>
<evidence type="ECO:0000256" key="1">
    <source>
        <dbReference type="SAM" id="Phobius"/>
    </source>
</evidence>
<keyword evidence="1" id="KW-0812">Transmembrane</keyword>
<sequence length="116" mass="12161">MRLYAALAVFTAVYAVATTFGATADAQALVWNGVVGALLSLALAVSLVPLAGPALYETALSVLTSAARPPIELGPLAHFLRAASWGINIAFTAALILYVAKIRRPVARRVIRALLF</sequence>
<evidence type="ECO:0000313" key="3">
    <source>
        <dbReference type="Proteomes" id="UP000005867"/>
    </source>
</evidence>
<dbReference type="HOGENOM" id="CLU_2091389_0_0_2"/>
<keyword evidence="1" id="KW-0472">Membrane</keyword>
<dbReference type="BioCyc" id="PSP1104324:GJSN-360-MONOMER"/>
<dbReference type="STRING" id="1104324.P186_0371"/>
<dbReference type="EMBL" id="CP003098">
    <property type="protein sequence ID" value="AET31825.1"/>
    <property type="molecule type" value="Genomic_DNA"/>
</dbReference>
<keyword evidence="1" id="KW-1133">Transmembrane helix</keyword>
<dbReference type="RefSeq" id="WP_014287653.1">
    <property type="nucleotide sequence ID" value="NC_016645.1"/>
</dbReference>
<reference evidence="2 3" key="1">
    <citation type="journal article" date="2012" name="J. Bacteriol.">
        <title>Complete genome sequence of strain 1860, a crenarchaeon of the genus pyrobaculum able to grow with various electron acceptors.</title>
        <authorList>
            <person name="Mardanov A.V."/>
            <person name="Gumerov V.M."/>
            <person name="Slobodkina G.B."/>
            <person name="Beletsky A.V."/>
            <person name="Bonch-Osmolovskaya E.A."/>
            <person name="Ravin N.V."/>
            <person name="Skryabin K.G."/>
        </authorList>
    </citation>
    <scope>NUCLEOTIDE SEQUENCE [LARGE SCALE GENOMIC DNA]</scope>
    <source>
        <strain evidence="2 3">1860</strain>
    </source>
</reference>
<dbReference type="eggNOG" id="arCOG05556">
    <property type="taxonomic scope" value="Archaea"/>
</dbReference>
<feature type="transmembrane region" description="Helical" evidence="1">
    <location>
        <begin position="6"/>
        <end position="22"/>
    </location>
</feature>
<feature type="transmembrane region" description="Helical" evidence="1">
    <location>
        <begin position="29"/>
        <end position="56"/>
    </location>
</feature>
<feature type="transmembrane region" description="Helical" evidence="1">
    <location>
        <begin position="76"/>
        <end position="100"/>
    </location>
</feature>
<dbReference type="GeneID" id="11594636"/>
<dbReference type="Proteomes" id="UP000005867">
    <property type="component" value="Chromosome"/>
</dbReference>
<dbReference type="OrthoDB" id="28856at2157"/>
<accession>G7VGB4</accession>